<dbReference type="EMBL" id="JBBWRZ010000008">
    <property type="protein sequence ID" value="KAK8230883.1"/>
    <property type="molecule type" value="Genomic_DNA"/>
</dbReference>
<feature type="region of interest" description="Disordered" evidence="1">
    <location>
        <begin position="1"/>
        <end position="62"/>
    </location>
</feature>
<organism evidence="2 3">
    <name type="scientific">Phyllosticta capitalensis</name>
    <dbReference type="NCBI Taxonomy" id="121624"/>
    <lineage>
        <taxon>Eukaryota</taxon>
        <taxon>Fungi</taxon>
        <taxon>Dikarya</taxon>
        <taxon>Ascomycota</taxon>
        <taxon>Pezizomycotina</taxon>
        <taxon>Dothideomycetes</taxon>
        <taxon>Dothideomycetes incertae sedis</taxon>
        <taxon>Botryosphaeriales</taxon>
        <taxon>Phyllostictaceae</taxon>
        <taxon>Phyllosticta</taxon>
    </lineage>
</organism>
<feature type="compositionally biased region" description="Pro residues" evidence="1">
    <location>
        <begin position="44"/>
        <end position="58"/>
    </location>
</feature>
<feature type="compositionally biased region" description="Polar residues" evidence="1">
    <location>
        <begin position="235"/>
        <end position="245"/>
    </location>
</feature>
<evidence type="ECO:0000256" key="1">
    <source>
        <dbReference type="SAM" id="MobiDB-lite"/>
    </source>
</evidence>
<proteinExistence type="predicted"/>
<accession>A0ABR1YIY3</accession>
<protein>
    <submittedName>
        <fullName evidence="2">Uncharacterized protein</fullName>
    </submittedName>
</protein>
<dbReference type="Proteomes" id="UP001492380">
    <property type="component" value="Unassembled WGS sequence"/>
</dbReference>
<sequence length="245" mass="27768">MTPPRHPDTKTPTPTPTPTTPTSTSTPQTQQPPPKLKKKKKNKIPPPPPHPPSPPLPTLPLTLTLPLHHTRSKRHRARNRPAACEDDCLLRPVGRSVRLQETKGRRSRLCAVLAGRTQVGGVREREGEGEAAEIGGMGVVERMDTHRQDSRTGQDKERELSRDRTCNSIHSQRLLQQYRRHAYCINSLHPSHPIINSYCTPYLRKESHLFRDYRVSKRHGKKQKDNPKAKAKTILTLNNTPSRLP</sequence>
<feature type="compositionally biased region" description="Low complexity" evidence="1">
    <location>
        <begin position="20"/>
        <end position="29"/>
    </location>
</feature>
<name>A0ABR1YIY3_9PEZI</name>
<keyword evidence="3" id="KW-1185">Reference proteome</keyword>
<feature type="region of interest" description="Disordered" evidence="1">
    <location>
        <begin position="144"/>
        <end position="164"/>
    </location>
</feature>
<gene>
    <name evidence="2" type="ORF">HDK90DRAFT_335186</name>
</gene>
<evidence type="ECO:0000313" key="3">
    <source>
        <dbReference type="Proteomes" id="UP001492380"/>
    </source>
</evidence>
<comment type="caution">
    <text evidence="2">The sequence shown here is derived from an EMBL/GenBank/DDBJ whole genome shotgun (WGS) entry which is preliminary data.</text>
</comment>
<reference evidence="2 3" key="1">
    <citation type="submission" date="2024-04" db="EMBL/GenBank/DDBJ databases">
        <title>Phyllosticta paracitricarpa is synonymous to the EU quarantine fungus P. citricarpa based on phylogenomic analyses.</title>
        <authorList>
            <consortium name="Lawrence Berkeley National Laboratory"/>
            <person name="Van Ingen-Buijs V.A."/>
            <person name="Van Westerhoven A.C."/>
            <person name="Haridas S."/>
            <person name="Skiadas P."/>
            <person name="Martin F."/>
            <person name="Groenewald J.Z."/>
            <person name="Crous P.W."/>
            <person name="Seidl M.F."/>
        </authorList>
    </citation>
    <scope>NUCLEOTIDE SEQUENCE [LARGE SCALE GENOMIC DNA]</scope>
    <source>
        <strain evidence="2 3">CBS 123374</strain>
    </source>
</reference>
<evidence type="ECO:0000313" key="2">
    <source>
        <dbReference type="EMBL" id="KAK8230883.1"/>
    </source>
</evidence>
<feature type="region of interest" description="Disordered" evidence="1">
    <location>
        <begin position="215"/>
        <end position="245"/>
    </location>
</feature>